<evidence type="ECO:0000313" key="4">
    <source>
        <dbReference type="Proteomes" id="UP000515312"/>
    </source>
</evidence>
<dbReference type="InterPro" id="IPR001789">
    <property type="entry name" value="Sig_transdc_resp-reg_receiver"/>
</dbReference>
<feature type="domain" description="Response regulatory" evidence="2">
    <location>
        <begin position="13"/>
        <end position="125"/>
    </location>
</feature>
<dbReference type="Pfam" id="PF00072">
    <property type="entry name" value="Response_reg"/>
    <property type="match status" value="1"/>
</dbReference>
<protein>
    <submittedName>
        <fullName evidence="3">ATP-binding protein</fullName>
    </submittedName>
</protein>
<dbReference type="Gene3D" id="3.30.565.10">
    <property type="entry name" value="Histidine kinase-like ATPase, C-terminal domain"/>
    <property type="match status" value="1"/>
</dbReference>
<gene>
    <name evidence="3" type="ORF">H7849_12680</name>
</gene>
<dbReference type="GO" id="GO:0005524">
    <property type="term" value="F:ATP binding"/>
    <property type="evidence" value="ECO:0007669"/>
    <property type="project" value="UniProtKB-KW"/>
</dbReference>
<dbReference type="PROSITE" id="PS50110">
    <property type="entry name" value="RESPONSE_REGULATORY"/>
    <property type="match status" value="1"/>
</dbReference>
<keyword evidence="3" id="KW-0547">Nucleotide-binding</keyword>
<name>A0A7G8BQ49_9BACT</name>
<proteinExistence type="predicted"/>
<dbReference type="InterPro" id="IPR003594">
    <property type="entry name" value="HATPase_dom"/>
</dbReference>
<dbReference type="KEGG" id="adin:H7849_12680"/>
<dbReference type="Gene3D" id="3.40.50.2300">
    <property type="match status" value="1"/>
</dbReference>
<evidence type="ECO:0000313" key="3">
    <source>
        <dbReference type="EMBL" id="QNI34669.1"/>
    </source>
</evidence>
<keyword evidence="4" id="KW-1185">Reference proteome</keyword>
<dbReference type="CDD" id="cd16936">
    <property type="entry name" value="HATPase_RsbW-like"/>
    <property type="match status" value="1"/>
</dbReference>
<keyword evidence="3" id="KW-0067">ATP-binding</keyword>
<comment type="caution">
    <text evidence="1">Lacks conserved residue(s) required for the propagation of feature annotation.</text>
</comment>
<sequence length="295" mass="32628">MTIGLPSNPQPRKALLVGTDALVTNTVSTVLSAWTLIRVNDSEAALSLLKKDCVDLVVTGEQSHANEDIGLLRKIRRAWPHTRMIILTDESTPADAIAAIRFHAFSYFSKPYTQQALSDMLRLASEAPAWDDGIDLISATPEWIVLTARCDLGTAERLFQFAHEVADLPESEQERVGLAFREMLLNAMEHGGHFDPSKHVEISYTRARHVVMCRIKDPGEGFSKGENPYAASSNPPDDPFRHLKFRQADGVRPGGYGMVMAKQMVDEVIYGEKGNDVLLIKYLDMTATENSSGTN</sequence>
<dbReference type="SUPFAM" id="SSF55874">
    <property type="entry name" value="ATPase domain of HSP90 chaperone/DNA topoisomerase II/histidine kinase"/>
    <property type="match status" value="1"/>
</dbReference>
<dbReference type="InterPro" id="IPR011006">
    <property type="entry name" value="CheY-like_superfamily"/>
</dbReference>
<dbReference type="GO" id="GO:0000160">
    <property type="term" value="P:phosphorelay signal transduction system"/>
    <property type="evidence" value="ECO:0007669"/>
    <property type="project" value="InterPro"/>
</dbReference>
<accession>A0A7G8BQ49</accession>
<dbReference type="SMART" id="SM00448">
    <property type="entry name" value="REC"/>
    <property type="match status" value="1"/>
</dbReference>
<dbReference type="AlphaFoldDB" id="A0A7G8BQ49"/>
<dbReference type="EMBL" id="CP060394">
    <property type="protein sequence ID" value="QNI34669.1"/>
    <property type="molecule type" value="Genomic_DNA"/>
</dbReference>
<reference evidence="3 4" key="1">
    <citation type="submission" date="2020-08" db="EMBL/GenBank/DDBJ databases">
        <title>Edaphobacter telluris sp. nov. and Acidobacterium dinghuensis sp. nov., two acidobacteria isolated from forest soil.</title>
        <authorList>
            <person name="Fu J."/>
            <person name="Qiu L."/>
        </authorList>
    </citation>
    <scope>NUCLEOTIDE SEQUENCE [LARGE SCALE GENOMIC DNA]</scope>
    <source>
        <strain evidence="3">4Y35</strain>
    </source>
</reference>
<dbReference type="InterPro" id="IPR036890">
    <property type="entry name" value="HATPase_C_sf"/>
</dbReference>
<dbReference type="Proteomes" id="UP000515312">
    <property type="component" value="Chromosome"/>
</dbReference>
<evidence type="ECO:0000256" key="1">
    <source>
        <dbReference type="PROSITE-ProRule" id="PRU00169"/>
    </source>
</evidence>
<organism evidence="3 4">
    <name type="scientific">Alloacidobacterium dinghuense</name>
    <dbReference type="NCBI Taxonomy" id="2763107"/>
    <lineage>
        <taxon>Bacteria</taxon>
        <taxon>Pseudomonadati</taxon>
        <taxon>Acidobacteriota</taxon>
        <taxon>Terriglobia</taxon>
        <taxon>Terriglobales</taxon>
        <taxon>Acidobacteriaceae</taxon>
        <taxon>Alloacidobacterium</taxon>
    </lineage>
</organism>
<dbReference type="CDD" id="cd00156">
    <property type="entry name" value="REC"/>
    <property type="match status" value="1"/>
</dbReference>
<dbReference type="RefSeq" id="WP_186747001.1">
    <property type="nucleotide sequence ID" value="NZ_CP060394.1"/>
</dbReference>
<evidence type="ECO:0000259" key="2">
    <source>
        <dbReference type="PROSITE" id="PS50110"/>
    </source>
</evidence>
<dbReference type="Pfam" id="PF13581">
    <property type="entry name" value="HATPase_c_2"/>
    <property type="match status" value="1"/>
</dbReference>
<dbReference type="SUPFAM" id="SSF52172">
    <property type="entry name" value="CheY-like"/>
    <property type="match status" value="1"/>
</dbReference>